<gene>
    <name evidence="1" type="ORF">GWI33_016434</name>
</gene>
<evidence type="ECO:0000313" key="1">
    <source>
        <dbReference type="EMBL" id="KAF7270638.1"/>
    </source>
</evidence>
<dbReference type="Proteomes" id="UP000625711">
    <property type="component" value="Unassembled WGS sequence"/>
</dbReference>
<keyword evidence="2" id="KW-1185">Reference proteome</keyword>
<sequence>MKQEIRIVLIRIITEQAINPRQWPRPDPIKIKYNPVEMITEPKAPNKSQSKHVIWTCYAPLSRLRVAQEEEEGTGLIKVLFPSVDTPMAWELARQRATDLVMVLIKAILEAPALSYEFF</sequence>
<name>A0A834I1L3_RHYFE</name>
<comment type="caution">
    <text evidence="1">The sequence shown here is derived from an EMBL/GenBank/DDBJ whole genome shotgun (WGS) entry which is preliminary data.</text>
</comment>
<dbReference type="EMBL" id="JAACXV010014075">
    <property type="protein sequence ID" value="KAF7270638.1"/>
    <property type="molecule type" value="Genomic_DNA"/>
</dbReference>
<dbReference type="AlphaFoldDB" id="A0A834I1L3"/>
<reference evidence="1" key="1">
    <citation type="submission" date="2020-08" db="EMBL/GenBank/DDBJ databases">
        <title>Genome sequencing and assembly of the red palm weevil Rhynchophorus ferrugineus.</title>
        <authorList>
            <person name="Dias G.B."/>
            <person name="Bergman C.M."/>
            <person name="Manee M."/>
        </authorList>
    </citation>
    <scope>NUCLEOTIDE SEQUENCE</scope>
    <source>
        <strain evidence="1">AA-2017</strain>
        <tissue evidence="1">Whole larva</tissue>
    </source>
</reference>
<protein>
    <submittedName>
        <fullName evidence="1">Uncharacterized protein</fullName>
    </submittedName>
</protein>
<evidence type="ECO:0000313" key="2">
    <source>
        <dbReference type="Proteomes" id="UP000625711"/>
    </source>
</evidence>
<proteinExistence type="predicted"/>
<accession>A0A834I1L3</accession>
<organism evidence="1 2">
    <name type="scientific">Rhynchophorus ferrugineus</name>
    <name type="common">Red palm weevil</name>
    <name type="synonym">Curculio ferrugineus</name>
    <dbReference type="NCBI Taxonomy" id="354439"/>
    <lineage>
        <taxon>Eukaryota</taxon>
        <taxon>Metazoa</taxon>
        <taxon>Ecdysozoa</taxon>
        <taxon>Arthropoda</taxon>
        <taxon>Hexapoda</taxon>
        <taxon>Insecta</taxon>
        <taxon>Pterygota</taxon>
        <taxon>Neoptera</taxon>
        <taxon>Endopterygota</taxon>
        <taxon>Coleoptera</taxon>
        <taxon>Polyphaga</taxon>
        <taxon>Cucujiformia</taxon>
        <taxon>Curculionidae</taxon>
        <taxon>Dryophthorinae</taxon>
        <taxon>Rhynchophorus</taxon>
    </lineage>
</organism>